<evidence type="ECO:0000256" key="10">
    <source>
        <dbReference type="SAM" id="MobiDB-lite"/>
    </source>
</evidence>
<evidence type="ECO:0000313" key="11">
    <source>
        <dbReference type="EMBL" id="KAF2751423.1"/>
    </source>
</evidence>
<keyword evidence="9" id="KW-0472">Membrane</keyword>
<dbReference type="Proteomes" id="UP000799440">
    <property type="component" value="Unassembled WGS sequence"/>
</dbReference>
<evidence type="ECO:0000256" key="5">
    <source>
        <dbReference type="ARBA" id="ARBA00022927"/>
    </source>
</evidence>
<dbReference type="PANTHER" id="PTHR13373:SF21">
    <property type="entry name" value="NUCLEAR PORE COMPLEX PROTEIN NUP85"/>
    <property type="match status" value="1"/>
</dbReference>
<keyword evidence="8 9" id="KW-0539">Nucleus</keyword>
<feature type="region of interest" description="Disordered" evidence="10">
    <location>
        <begin position="1"/>
        <end position="129"/>
    </location>
</feature>
<evidence type="ECO:0000256" key="9">
    <source>
        <dbReference type="RuleBase" id="RU365073"/>
    </source>
</evidence>
<keyword evidence="4 9" id="KW-0509">mRNA transport</keyword>
<reference evidence="11" key="1">
    <citation type="journal article" date="2020" name="Stud. Mycol.">
        <title>101 Dothideomycetes genomes: a test case for predicting lifestyles and emergence of pathogens.</title>
        <authorList>
            <person name="Haridas S."/>
            <person name="Albert R."/>
            <person name="Binder M."/>
            <person name="Bloem J."/>
            <person name="Labutti K."/>
            <person name="Salamov A."/>
            <person name="Andreopoulos B."/>
            <person name="Baker S."/>
            <person name="Barry K."/>
            <person name="Bills G."/>
            <person name="Bluhm B."/>
            <person name="Cannon C."/>
            <person name="Castanera R."/>
            <person name="Culley D."/>
            <person name="Daum C."/>
            <person name="Ezra D."/>
            <person name="Gonzalez J."/>
            <person name="Henrissat B."/>
            <person name="Kuo A."/>
            <person name="Liang C."/>
            <person name="Lipzen A."/>
            <person name="Lutzoni F."/>
            <person name="Magnuson J."/>
            <person name="Mondo S."/>
            <person name="Nolan M."/>
            <person name="Ohm R."/>
            <person name="Pangilinan J."/>
            <person name="Park H.-J."/>
            <person name="Ramirez L."/>
            <person name="Alfaro M."/>
            <person name="Sun H."/>
            <person name="Tritt A."/>
            <person name="Yoshinaga Y."/>
            <person name="Zwiers L.-H."/>
            <person name="Turgeon B."/>
            <person name="Goodwin S."/>
            <person name="Spatafora J."/>
            <person name="Crous P."/>
            <person name="Grigoriev I."/>
        </authorList>
    </citation>
    <scope>NUCLEOTIDE SEQUENCE</scope>
    <source>
        <strain evidence="11">CBS 119925</strain>
    </source>
</reference>
<evidence type="ECO:0000256" key="3">
    <source>
        <dbReference type="ARBA" id="ARBA00022448"/>
    </source>
</evidence>
<organism evidence="11 12">
    <name type="scientific">Sporormia fimetaria CBS 119925</name>
    <dbReference type="NCBI Taxonomy" id="1340428"/>
    <lineage>
        <taxon>Eukaryota</taxon>
        <taxon>Fungi</taxon>
        <taxon>Dikarya</taxon>
        <taxon>Ascomycota</taxon>
        <taxon>Pezizomycotina</taxon>
        <taxon>Dothideomycetes</taxon>
        <taxon>Pleosporomycetidae</taxon>
        <taxon>Pleosporales</taxon>
        <taxon>Sporormiaceae</taxon>
        <taxon>Sporormia</taxon>
    </lineage>
</organism>
<gene>
    <name evidence="11" type="ORF">M011DRAFT_416287</name>
</gene>
<dbReference type="InterPro" id="IPR011502">
    <property type="entry name" value="Nucleoporin_Nup85"/>
</dbReference>
<feature type="compositionally biased region" description="Acidic residues" evidence="10">
    <location>
        <begin position="110"/>
        <end position="129"/>
    </location>
</feature>
<evidence type="ECO:0000256" key="2">
    <source>
        <dbReference type="ARBA" id="ARBA00005573"/>
    </source>
</evidence>
<dbReference type="GO" id="GO:0045893">
    <property type="term" value="P:positive regulation of DNA-templated transcription"/>
    <property type="evidence" value="ECO:0007669"/>
    <property type="project" value="TreeGrafter"/>
</dbReference>
<proteinExistence type="inferred from homology"/>
<dbReference type="GO" id="GO:0017056">
    <property type="term" value="F:structural constituent of nuclear pore"/>
    <property type="evidence" value="ECO:0007669"/>
    <property type="project" value="TreeGrafter"/>
</dbReference>
<protein>
    <recommendedName>
        <fullName evidence="9">Nuclear pore complex protein Nup85</fullName>
    </recommendedName>
</protein>
<evidence type="ECO:0000256" key="1">
    <source>
        <dbReference type="ARBA" id="ARBA00004567"/>
    </source>
</evidence>
<dbReference type="PANTHER" id="PTHR13373">
    <property type="entry name" value="FROUNT PROTEIN-RELATED"/>
    <property type="match status" value="1"/>
</dbReference>
<evidence type="ECO:0000256" key="6">
    <source>
        <dbReference type="ARBA" id="ARBA00023010"/>
    </source>
</evidence>
<comment type="subcellular location">
    <subcellularLocation>
        <location evidence="1 9">Nucleus</location>
        <location evidence="1 9">Nuclear pore complex</location>
    </subcellularLocation>
</comment>
<name>A0A6A6VMQ4_9PLEO</name>
<dbReference type="AlphaFoldDB" id="A0A6A6VMQ4"/>
<keyword evidence="7 9" id="KW-0906">Nuclear pore complex</keyword>
<comment type="subunit">
    <text evidence="9">Component of the nuclear pore complex (NPC).</text>
</comment>
<dbReference type="OrthoDB" id="5422384at2759"/>
<dbReference type="GO" id="GO:0031080">
    <property type="term" value="C:nuclear pore outer ring"/>
    <property type="evidence" value="ECO:0007669"/>
    <property type="project" value="TreeGrafter"/>
</dbReference>
<dbReference type="GO" id="GO:0006406">
    <property type="term" value="P:mRNA export from nucleus"/>
    <property type="evidence" value="ECO:0007669"/>
    <property type="project" value="TreeGrafter"/>
</dbReference>
<comment type="similarity">
    <text evidence="2 9">Belongs to the nucleoporin Nup85 family.</text>
</comment>
<comment type="function">
    <text evidence="9">Functions as a component of the nuclear pore complex (NPC).</text>
</comment>
<dbReference type="GO" id="GO:0031965">
    <property type="term" value="C:nuclear membrane"/>
    <property type="evidence" value="ECO:0007669"/>
    <property type="project" value="UniProtKB-UniRule"/>
</dbReference>
<accession>A0A6A6VMQ4</accession>
<evidence type="ECO:0000313" key="12">
    <source>
        <dbReference type="Proteomes" id="UP000799440"/>
    </source>
</evidence>
<evidence type="ECO:0000256" key="7">
    <source>
        <dbReference type="ARBA" id="ARBA00023132"/>
    </source>
</evidence>
<sequence length="1023" mass="112493">MFRVPTNSSTPPSSPGRNDPSTTPAGPPPGDSYSYYASSTPAQPPPRFQLGNANPRSFNPRRQGPNNSPPRNGVGSGLFGSPAPRGADQRGRSTNAFGFRSSPPRHGDDMYGEDMDQDGEEEGEEEDALDDLFSGARPRSNYRFSQSAASRNSFADDSLNRAIVDPAAKQTQYDLPTLTESLAPHVDRVKLKEPDDAILETERLLEKLQEQLESSGPSDREEVLATVSQDLISTWRDTASTGAFYHAQQLASLLLAIRHPPARAERQSALTLLSARSRPKQYTPIPRVLLDWLNDNNEAIAEIEAVLSERDGYSAHEAFWDAVAATALRGNFADVLKLLRGANFTVAETAVVDGLGESGYKGDHLFNTNEVITAAIGVIEECPAVTSDDWDVKSNGWSIWRQRVQLAFRELQEFAEGDNQNRHSLSQQFQAPNFGLSQSQNSFNLSVASRKAESRVPWSIYENLTRLYKQLLGNEEEIMSIAADWVEAVVALTVWWDGEDERAPPGSFAASRRSLARSQRVRDVDVTPVQAYAQRLSASLAPVFDSGEEDLSLNTTDRYEVGLACIFDQNIEGVLRILRSWSIVVAAAVTEVARGGDWLPRSAGLLDQFDDSDLMVLSYNDDERNQRKGITKDELLLAYANELASKEVIRSTDGQTVREGWEMAARVLGRFDDVHQADKRIEEILSKLQLVSSERVDTIIQLCHNMGMAKQAETIALTYADHLRTNTQNHGDTLLYYARAHEAAKLQDVLRKLVAHCLVKSIAWPPLNELDDTLKSLITSPKQTLTTLAGLDQDAAHLLSTNLSGYATIRKFYDLRDEAIVSPGKSPAHRPLARKTAAADALMVIILSAASSIRGGLYDPEVETVVQVDVLLPLLGEALLFVNQPKRTLTLQHLYALLAAVEDLDTAPSMIRAQCEEVLSKTLATAHDSNAPSARSHLQKSTSNFTTASSQYSLIGSADFGSVEGQSIENSTVYIQGGQVDDSKRAWDWRKGFNKNATGSDVIRLLRLGIARETARAFVEGQI</sequence>
<feature type="compositionally biased region" description="Low complexity" evidence="10">
    <location>
        <begin position="1"/>
        <end position="11"/>
    </location>
</feature>
<keyword evidence="12" id="KW-1185">Reference proteome</keyword>
<keyword evidence="6 9" id="KW-0811">Translocation</keyword>
<dbReference type="GO" id="GO:0006606">
    <property type="term" value="P:protein import into nucleus"/>
    <property type="evidence" value="ECO:0007669"/>
    <property type="project" value="TreeGrafter"/>
</dbReference>
<keyword evidence="3 9" id="KW-0813">Transport</keyword>
<dbReference type="EMBL" id="MU006562">
    <property type="protein sequence ID" value="KAF2751423.1"/>
    <property type="molecule type" value="Genomic_DNA"/>
</dbReference>
<dbReference type="Pfam" id="PF07575">
    <property type="entry name" value="Nucleopor_Nup85"/>
    <property type="match status" value="2"/>
</dbReference>
<evidence type="ECO:0000256" key="4">
    <source>
        <dbReference type="ARBA" id="ARBA00022816"/>
    </source>
</evidence>
<keyword evidence="5 9" id="KW-0653">Protein transport</keyword>
<evidence type="ECO:0000256" key="8">
    <source>
        <dbReference type="ARBA" id="ARBA00023242"/>
    </source>
</evidence>